<evidence type="ECO:0000256" key="1">
    <source>
        <dbReference type="ARBA" id="ARBA00001286"/>
    </source>
</evidence>
<dbReference type="PANTHER" id="PTHR10815:SF13">
    <property type="entry name" value="METHYLATED-DNA--PROTEIN-CYSTEINE METHYLTRANSFERASE"/>
    <property type="match status" value="1"/>
</dbReference>
<dbReference type="PANTHER" id="PTHR10815">
    <property type="entry name" value="METHYLATED-DNA--PROTEIN-CYSTEINE METHYLTRANSFERASE"/>
    <property type="match status" value="1"/>
</dbReference>
<dbReference type="Pfam" id="PF01035">
    <property type="entry name" value="DNA_binding_1"/>
    <property type="match status" value="1"/>
</dbReference>
<keyword evidence="5" id="KW-0234">DNA repair</keyword>
<sequence>MTAVSHNAKPRWQLKIPILECVLAVRCDEYGIIESDYLFGKTAPLPPQNALAEEAARQIKAWLRRPRGHQFDLPLHAACTPFQERVRKVLQNLAGGETQTYGDVAKYIHSAPRAVGGACRANRLPLLVPCHRVVAQDGLGGFMGDNRNHRLNIHLKQALLRHEGVTV</sequence>
<evidence type="ECO:0000256" key="2">
    <source>
        <dbReference type="ARBA" id="ARBA00022603"/>
    </source>
</evidence>
<protein>
    <submittedName>
        <fullName evidence="8">MGMT family protein</fullName>
    </submittedName>
</protein>
<reference evidence="8" key="2">
    <citation type="journal article" date="2023" name="Microbiome">
        <title>Synthase-selected sorting approach identifies a beta-lactone synthase in a nudibranch symbiotic bacterium.</title>
        <authorList>
            <person name="Dzunkova M."/>
            <person name="La Clair J.J."/>
            <person name="Tyml T."/>
            <person name="Doud D."/>
            <person name="Schulz F."/>
            <person name="Piquer-Esteban S."/>
            <person name="Porcel Sanchis D."/>
            <person name="Osborn A."/>
            <person name="Robinson D."/>
            <person name="Louie K.B."/>
            <person name="Bowen B.P."/>
            <person name="Bowers R.M."/>
            <person name="Lee J."/>
            <person name="Arnau V."/>
            <person name="Diaz-Villanueva W."/>
            <person name="Stepanauskas R."/>
            <person name="Gosliner T."/>
            <person name="Date S.V."/>
            <person name="Northen T.R."/>
            <person name="Cheng J.F."/>
            <person name="Burkart M.D."/>
            <person name="Woyke T."/>
        </authorList>
    </citation>
    <scope>NUCLEOTIDE SEQUENCE</scope>
    <source>
        <strain evidence="8">Df01</strain>
    </source>
</reference>
<dbReference type="NCBIfam" id="TIGR00589">
    <property type="entry name" value="ogt"/>
    <property type="match status" value="1"/>
</dbReference>
<keyword evidence="3" id="KW-0808">Transferase</keyword>
<evidence type="ECO:0000313" key="8">
    <source>
        <dbReference type="EMBL" id="MDM5147574.1"/>
    </source>
</evidence>
<name>A0ABT7QLJ1_9GAMM</name>
<dbReference type="Proteomes" id="UP001168167">
    <property type="component" value="Unassembled WGS sequence"/>
</dbReference>
<proteinExistence type="predicted"/>
<dbReference type="PROSITE" id="PS00374">
    <property type="entry name" value="MGMT"/>
    <property type="match status" value="1"/>
</dbReference>
<gene>
    <name evidence="8" type="ORF">NQX30_04215</name>
</gene>
<keyword evidence="2" id="KW-0489">Methyltransferase</keyword>
<comment type="catalytic activity">
    <reaction evidence="1">
        <text>a 4-O-methyl-thymidine in DNA + L-cysteinyl-[protein] = a thymidine in DNA + S-methyl-L-cysteinyl-[protein]</text>
        <dbReference type="Rhea" id="RHEA:53428"/>
        <dbReference type="Rhea" id="RHEA-COMP:10131"/>
        <dbReference type="Rhea" id="RHEA-COMP:10132"/>
        <dbReference type="Rhea" id="RHEA-COMP:13555"/>
        <dbReference type="Rhea" id="RHEA-COMP:13556"/>
        <dbReference type="ChEBI" id="CHEBI:29950"/>
        <dbReference type="ChEBI" id="CHEBI:82612"/>
        <dbReference type="ChEBI" id="CHEBI:137386"/>
        <dbReference type="ChEBI" id="CHEBI:137387"/>
        <dbReference type="EC" id="2.1.1.63"/>
    </reaction>
</comment>
<keyword evidence="4" id="KW-0227">DNA damage</keyword>
<evidence type="ECO:0000256" key="4">
    <source>
        <dbReference type="ARBA" id="ARBA00022763"/>
    </source>
</evidence>
<organism evidence="8 9">
    <name type="scientific">Candidatus Doriopsillibacter californiensis</name>
    <dbReference type="NCBI Taxonomy" id="2970740"/>
    <lineage>
        <taxon>Bacteria</taxon>
        <taxon>Pseudomonadati</taxon>
        <taxon>Pseudomonadota</taxon>
        <taxon>Gammaproteobacteria</taxon>
        <taxon>Candidatus Tethybacterales</taxon>
        <taxon>Candidatus Persebacteraceae</taxon>
        <taxon>Candidatus Doriopsillibacter</taxon>
    </lineage>
</organism>
<dbReference type="InterPro" id="IPR001497">
    <property type="entry name" value="MethylDNA_cys_MeTrfase_AS"/>
</dbReference>
<dbReference type="InterPro" id="IPR036217">
    <property type="entry name" value="MethylDNA_cys_MeTrfase_DNAb"/>
</dbReference>
<dbReference type="CDD" id="cd06445">
    <property type="entry name" value="ATase"/>
    <property type="match status" value="1"/>
</dbReference>
<feature type="domain" description="Methylated-DNA-[protein]-cysteine S-methyltransferase DNA binding" evidence="7">
    <location>
        <begin position="81"/>
        <end position="165"/>
    </location>
</feature>
<accession>A0ABT7QLJ1</accession>
<dbReference type="SUPFAM" id="SSF46767">
    <property type="entry name" value="Methylated DNA-protein cysteine methyltransferase, C-terminal domain"/>
    <property type="match status" value="1"/>
</dbReference>
<keyword evidence="9" id="KW-1185">Reference proteome</keyword>
<evidence type="ECO:0000256" key="3">
    <source>
        <dbReference type="ARBA" id="ARBA00022679"/>
    </source>
</evidence>
<evidence type="ECO:0000256" key="5">
    <source>
        <dbReference type="ARBA" id="ARBA00023204"/>
    </source>
</evidence>
<evidence type="ECO:0000259" key="7">
    <source>
        <dbReference type="Pfam" id="PF01035"/>
    </source>
</evidence>
<comment type="catalytic activity">
    <reaction evidence="6">
        <text>a 6-O-methyl-2'-deoxyguanosine in DNA + L-cysteinyl-[protein] = S-methyl-L-cysteinyl-[protein] + a 2'-deoxyguanosine in DNA</text>
        <dbReference type="Rhea" id="RHEA:24000"/>
        <dbReference type="Rhea" id="RHEA-COMP:10131"/>
        <dbReference type="Rhea" id="RHEA-COMP:10132"/>
        <dbReference type="Rhea" id="RHEA-COMP:11367"/>
        <dbReference type="Rhea" id="RHEA-COMP:11368"/>
        <dbReference type="ChEBI" id="CHEBI:29950"/>
        <dbReference type="ChEBI" id="CHEBI:82612"/>
        <dbReference type="ChEBI" id="CHEBI:85445"/>
        <dbReference type="ChEBI" id="CHEBI:85448"/>
        <dbReference type="EC" id="2.1.1.63"/>
    </reaction>
</comment>
<comment type="caution">
    <text evidence="8">The sequence shown here is derived from an EMBL/GenBank/DDBJ whole genome shotgun (WGS) entry which is preliminary data.</text>
</comment>
<dbReference type="InterPro" id="IPR036388">
    <property type="entry name" value="WH-like_DNA-bd_sf"/>
</dbReference>
<reference evidence="8" key="1">
    <citation type="submission" date="2022-08" db="EMBL/GenBank/DDBJ databases">
        <authorList>
            <person name="Dzunkova M."/>
            <person name="La Clair J."/>
            <person name="Tyml T."/>
            <person name="Doud D."/>
            <person name="Schulz F."/>
            <person name="Piquer S."/>
            <person name="Porcel Sanchis D."/>
            <person name="Osborn A."/>
            <person name="Robinson D."/>
            <person name="Louie K.B."/>
            <person name="Bowen B.P."/>
            <person name="Bowers R."/>
            <person name="Lee J."/>
            <person name="Arnau Llombart V."/>
            <person name="Diaz Villanueva W."/>
            <person name="Gosliner T."/>
            <person name="Northen T."/>
            <person name="Cheng J.-F."/>
            <person name="Burkart M.D."/>
            <person name="Woyke T."/>
        </authorList>
    </citation>
    <scope>NUCLEOTIDE SEQUENCE</scope>
    <source>
        <strain evidence="8">Df01</strain>
    </source>
</reference>
<evidence type="ECO:0000313" key="9">
    <source>
        <dbReference type="Proteomes" id="UP001168167"/>
    </source>
</evidence>
<evidence type="ECO:0000256" key="6">
    <source>
        <dbReference type="ARBA" id="ARBA00049348"/>
    </source>
</evidence>
<dbReference type="EMBL" id="JANQAO010000002">
    <property type="protein sequence ID" value="MDM5147574.1"/>
    <property type="molecule type" value="Genomic_DNA"/>
</dbReference>
<dbReference type="InterPro" id="IPR014048">
    <property type="entry name" value="MethylDNA_cys_MeTrfase_DNA-bd"/>
</dbReference>
<dbReference type="Gene3D" id="1.10.10.10">
    <property type="entry name" value="Winged helix-like DNA-binding domain superfamily/Winged helix DNA-binding domain"/>
    <property type="match status" value="1"/>
</dbReference>